<reference evidence="2 3" key="1">
    <citation type="journal article" date="2023" name="Insect Mol. Biol.">
        <title>Genome sequencing provides insights into the evolution of gene families encoding plant cell wall-degrading enzymes in longhorned beetles.</title>
        <authorList>
            <person name="Shin N.R."/>
            <person name="Okamura Y."/>
            <person name="Kirsch R."/>
            <person name="Pauchet Y."/>
        </authorList>
    </citation>
    <scope>NUCLEOTIDE SEQUENCE [LARGE SCALE GENOMIC DNA]</scope>
    <source>
        <strain evidence="2">EAD_L_NR</strain>
    </source>
</reference>
<keyword evidence="1" id="KW-0472">Membrane</keyword>
<evidence type="ECO:0000256" key="1">
    <source>
        <dbReference type="SAM" id="Phobius"/>
    </source>
</evidence>
<comment type="caution">
    <text evidence="2">The sequence shown here is derived from an EMBL/GenBank/DDBJ whole genome shotgun (WGS) entry which is preliminary data.</text>
</comment>
<evidence type="ECO:0000313" key="3">
    <source>
        <dbReference type="Proteomes" id="UP001159042"/>
    </source>
</evidence>
<evidence type="ECO:0000313" key="2">
    <source>
        <dbReference type="EMBL" id="KAJ8925250.1"/>
    </source>
</evidence>
<keyword evidence="3" id="KW-1185">Reference proteome</keyword>
<proteinExistence type="predicted"/>
<keyword evidence="1" id="KW-1133">Transmembrane helix</keyword>
<sequence length="106" mass="11153">MVGANGGTMLGAFAGVGAVLLVFLLYIKNKGWWWGPVRAGISCCDEACPPVSARPVPTPPSLPHSGSPIGSPKSKLGTFLFIYKDMFMFILCPRRGGSKILKASGV</sequence>
<name>A0AAV8WGP9_9CUCU</name>
<protein>
    <submittedName>
        <fullName evidence="2">Uncharacterized protein</fullName>
    </submittedName>
</protein>
<dbReference type="Proteomes" id="UP001159042">
    <property type="component" value="Unassembled WGS sequence"/>
</dbReference>
<dbReference type="EMBL" id="JANEYG010000001">
    <property type="protein sequence ID" value="KAJ8925250.1"/>
    <property type="molecule type" value="Genomic_DNA"/>
</dbReference>
<accession>A0AAV8WGP9</accession>
<feature type="transmembrane region" description="Helical" evidence="1">
    <location>
        <begin position="6"/>
        <end position="27"/>
    </location>
</feature>
<organism evidence="2 3">
    <name type="scientific">Exocentrus adspersus</name>
    <dbReference type="NCBI Taxonomy" id="1586481"/>
    <lineage>
        <taxon>Eukaryota</taxon>
        <taxon>Metazoa</taxon>
        <taxon>Ecdysozoa</taxon>
        <taxon>Arthropoda</taxon>
        <taxon>Hexapoda</taxon>
        <taxon>Insecta</taxon>
        <taxon>Pterygota</taxon>
        <taxon>Neoptera</taxon>
        <taxon>Endopterygota</taxon>
        <taxon>Coleoptera</taxon>
        <taxon>Polyphaga</taxon>
        <taxon>Cucujiformia</taxon>
        <taxon>Chrysomeloidea</taxon>
        <taxon>Cerambycidae</taxon>
        <taxon>Lamiinae</taxon>
        <taxon>Acanthocinini</taxon>
        <taxon>Exocentrus</taxon>
    </lineage>
</organism>
<dbReference type="AlphaFoldDB" id="A0AAV8WGP9"/>
<gene>
    <name evidence="2" type="ORF">NQ315_009078</name>
</gene>
<keyword evidence="1" id="KW-0812">Transmembrane</keyword>